<protein>
    <submittedName>
        <fullName evidence="2">Uncharacterized conserved protein</fullName>
    </submittedName>
</protein>
<dbReference type="RefSeq" id="WP_054452048.1">
    <property type="nucleotide sequence ID" value="NZ_CYTK01000002.1"/>
</dbReference>
<organism evidence="2 3">
    <name type="scientific">Achromobacter aegrifaciens</name>
    <dbReference type="NCBI Taxonomy" id="1287736"/>
    <lineage>
        <taxon>Bacteria</taxon>
        <taxon>Pseudomonadati</taxon>
        <taxon>Pseudomonadota</taxon>
        <taxon>Betaproteobacteria</taxon>
        <taxon>Burkholderiales</taxon>
        <taxon>Alcaligenaceae</taxon>
        <taxon>Achromobacter</taxon>
    </lineage>
</organism>
<dbReference type="Proteomes" id="UP000044098">
    <property type="component" value="Unassembled WGS sequence"/>
</dbReference>
<sequence length="772" mass="87756">MVDKTSGGLPPEDRTPASVLKKMAENEAAYPKDDCLECGAVIRIGFFFDGFGRSRDVDRNDPTFYSNICRLWEAHYIQTDLGRPEKQFWFRFYYSGLGTELNEDAKEKQDALIYAATVAGSKALSESAKNLGKAGQNIARLDEIPEHDVLKRLRAATQKMIKEGSFQPMVKAYNDVVKDVKTLPDKAVRIWNAWDPERLANRAKATVQGFWSGFKRNPLKVAWTAGKEVVKTTAMEGVPVIRDNETVAYLMGTGVDTRVDAALRQLKAAHDAVSAEMNNVRRIEISVFGADRGGVMARQFINDLVKKYRRRNDQDLVMPGKEGAPAAEIRIRFLGLLDSVSSIMDESTFLGFMPFTDLLKQTHKDRALTVPAAVEKCVHFAAGHELRANQRIDSLEKTRGEQYLYPGSSGDVTGVSPAGSLGARTELSRVPLRDMLHQALASGAAMYSMEQLFKVRPLIAIKFSLASRVGEGAQSYGIAELVDAYRGVVKYEKGMDFIPHMEVFLRWLAVRYQDPVFKADMSDPAEKWIQDRDFFTPEQEYNEEFRRVSMLPREERNKPENTARLKELEALKDERWNRAVASRGELPPQRFKPLWQRLEEEYRALEEGERQDIANEQRKEEFRRRNPNSVHAMEAWEQNLKDMQRMRNELITRGGGTLTEEDKPKDPFADMKAKREVQKRLLNVWREASAGTNPLPPKVMALFDFLVHDAMLSSWPDHLLASTSLYFRVRDKDIFGKTDFKAEQAKFKSDNESASRVDQMRANLDGMAPVRP</sequence>
<evidence type="ECO:0000256" key="1">
    <source>
        <dbReference type="SAM" id="MobiDB-lite"/>
    </source>
</evidence>
<reference evidence="2 3" key="1">
    <citation type="submission" date="2015-09" db="EMBL/GenBank/DDBJ databases">
        <authorList>
            <consortium name="Pathogen Informatics"/>
        </authorList>
    </citation>
    <scope>NUCLEOTIDE SEQUENCE [LARGE SCALE GENOMIC DNA]</scope>
    <source>
        <strain evidence="2 3">2789STDY5608625</strain>
    </source>
</reference>
<feature type="region of interest" description="Disordered" evidence="1">
    <location>
        <begin position="746"/>
        <end position="772"/>
    </location>
</feature>
<comment type="caution">
    <text evidence="2">The sequence shown here is derived from an EMBL/GenBank/DDBJ whole genome shotgun (WGS) entry which is preliminary data.</text>
</comment>
<feature type="compositionally biased region" description="Basic and acidic residues" evidence="1">
    <location>
        <begin position="746"/>
        <end position="759"/>
    </location>
</feature>
<evidence type="ECO:0000313" key="2">
    <source>
        <dbReference type="EMBL" id="CUI79435.1"/>
    </source>
</evidence>
<accession>A0AAD2IXW6</accession>
<proteinExistence type="predicted"/>
<dbReference type="AlphaFoldDB" id="A0AAD2IXW6"/>
<dbReference type="PANTHER" id="PTHR33840">
    <property type="match status" value="1"/>
</dbReference>
<dbReference type="EMBL" id="CYTK01000002">
    <property type="protein sequence ID" value="CUI79435.1"/>
    <property type="molecule type" value="Genomic_DNA"/>
</dbReference>
<evidence type="ECO:0000313" key="3">
    <source>
        <dbReference type="Proteomes" id="UP000044098"/>
    </source>
</evidence>
<dbReference type="PANTHER" id="PTHR33840:SF1">
    <property type="entry name" value="TLE1 PHOSPHOLIPASE DOMAIN-CONTAINING PROTEIN"/>
    <property type="match status" value="1"/>
</dbReference>
<name>A0AAD2IXW6_ACHAE</name>
<gene>
    <name evidence="2" type="ORF">ERS370000_01706</name>
</gene>